<feature type="signal peptide" evidence="4">
    <location>
        <begin position="1"/>
        <end position="18"/>
    </location>
</feature>
<dbReference type="Gene3D" id="1.20.1050.60">
    <property type="entry name" value="alpha-1,2-mannosidase"/>
    <property type="match status" value="1"/>
</dbReference>
<feature type="chain" id="PRO_5045092358" evidence="4">
    <location>
        <begin position="19"/>
        <end position="771"/>
    </location>
</feature>
<dbReference type="Proteomes" id="UP001300692">
    <property type="component" value="Unassembled WGS sequence"/>
</dbReference>
<dbReference type="Gene3D" id="1.20.1610.10">
    <property type="entry name" value="alpha-1,2-mannosidases domains"/>
    <property type="match status" value="1"/>
</dbReference>
<protein>
    <submittedName>
        <fullName evidence="7">GH92 family glycosyl hydrolase</fullName>
        <ecNumber evidence="7">3.2.1.-</ecNumber>
    </submittedName>
</protein>
<comment type="subunit">
    <text evidence="2">Monomer.</text>
</comment>
<dbReference type="InterPro" id="IPR008928">
    <property type="entry name" value="6-hairpin_glycosidase_sf"/>
</dbReference>
<keyword evidence="3" id="KW-0106">Calcium</keyword>
<dbReference type="Pfam" id="PF17678">
    <property type="entry name" value="Glyco_hydro_92N"/>
    <property type="match status" value="1"/>
</dbReference>
<dbReference type="InterPro" id="IPR050883">
    <property type="entry name" value="PNGase"/>
</dbReference>
<comment type="cofactor">
    <cofactor evidence="1">
        <name>Ca(2+)</name>
        <dbReference type="ChEBI" id="CHEBI:29108"/>
    </cofactor>
</comment>
<dbReference type="GO" id="GO:0016798">
    <property type="term" value="F:hydrolase activity, acting on glycosyl bonds"/>
    <property type="evidence" value="ECO:0007669"/>
    <property type="project" value="UniProtKB-KW"/>
</dbReference>
<dbReference type="InterPro" id="IPR005887">
    <property type="entry name" value="GH92_a_mannosidase_put"/>
</dbReference>
<keyword evidence="7" id="KW-0378">Hydrolase</keyword>
<dbReference type="EMBL" id="JAOYOD010000001">
    <property type="protein sequence ID" value="MCV9385269.1"/>
    <property type="molecule type" value="Genomic_DNA"/>
</dbReference>
<comment type="caution">
    <text evidence="7">The sequence shown here is derived from an EMBL/GenBank/DDBJ whole genome shotgun (WGS) entry which is preliminary data.</text>
</comment>
<dbReference type="InterPro" id="IPR041371">
    <property type="entry name" value="GH92_N"/>
</dbReference>
<dbReference type="Gene3D" id="2.70.98.10">
    <property type="match status" value="1"/>
</dbReference>
<sequence>MKTQILVLILFSLMTLMACSPELPSGHIWQQEKSLVDLVNPLMGTDSKFSLSNGNTYPAIALPWGMNFWTPMTSPMGDGWTYKYNENMIRGIKQTHQPSPWINDYAAFSLMAVTGELKYQEEDRASWFSHKAETVQPNYYKAYLADYDVTVELTPTERAAQFRFTFSETDSAYILLDGFFKGSMVTILPEENKIIGYCRNNSGGVPDNFHNYFVAEFDKDFEITHTWNDDWLLQSNSLYSEGEHVGAIVGFKTRKGETVNVRVASSFISPEQAQFNLDREIGEDGFEDTKQKAKTIWENELGKIKVRSTNQNHIKTFYSCLYRVLLFPRKFYEITETGDVIHYSPYNGEVLPGYMFTDNGFWDTFRAVFPFFNLMYPEQNALIMEGLANTYLESGWLPEWASPGHRNCMIGSNSAPIIADAYLKGNANESIEILLEAMIKNAEVEKGRPHASVGREGLDYYNQLGYVPYDVGIRENTARTLEYAYADFTIAQVAKRLGDQTLADRFYQQSLNYQKVFDPETNLMRGKNEDGTFQSPFNPLKWGDAFTEGNSLHYTWSVFHDVQGLIDLMGGSEIFVDQLDQVFNMPPDFDDSYYGQTIHEIREMQIVNMGNYAHGNQPIQHMIYLYNYAGASHKSQKWIREVLTKLYAPTPDGYCGDEDNGQTSAWYVFSSLGFYPVTPGVDEYVIGSPLFDYAELTMPNGKSLIIKSENNSEDNFYIQEMNWRGKPYENHFLKYSDLIKGGELVFEMSNTPNKNRGMEIGNLPYSLSLKK</sequence>
<evidence type="ECO:0000256" key="4">
    <source>
        <dbReference type="SAM" id="SignalP"/>
    </source>
</evidence>
<evidence type="ECO:0000256" key="1">
    <source>
        <dbReference type="ARBA" id="ARBA00001913"/>
    </source>
</evidence>
<dbReference type="Gene3D" id="3.30.2080.10">
    <property type="entry name" value="GH92 mannosidase domain"/>
    <property type="match status" value="1"/>
</dbReference>
<keyword evidence="7" id="KW-0326">Glycosidase</keyword>
<evidence type="ECO:0000256" key="2">
    <source>
        <dbReference type="ARBA" id="ARBA00011245"/>
    </source>
</evidence>
<evidence type="ECO:0000259" key="5">
    <source>
        <dbReference type="Pfam" id="PF07971"/>
    </source>
</evidence>
<accession>A0ABT3CP72</accession>
<keyword evidence="4" id="KW-0732">Signal</keyword>
<dbReference type="SUPFAM" id="SSF48208">
    <property type="entry name" value="Six-hairpin glycosidases"/>
    <property type="match status" value="1"/>
</dbReference>
<evidence type="ECO:0000313" key="7">
    <source>
        <dbReference type="EMBL" id="MCV9385269.1"/>
    </source>
</evidence>
<dbReference type="PANTHER" id="PTHR12143">
    <property type="entry name" value="PEPTIDE N-GLYCANASE PNGASE -RELATED"/>
    <property type="match status" value="1"/>
</dbReference>
<gene>
    <name evidence="7" type="ORF">N7U62_01270</name>
</gene>
<dbReference type="Pfam" id="PF07971">
    <property type="entry name" value="Glyco_hydro_92"/>
    <property type="match status" value="1"/>
</dbReference>
<feature type="domain" description="Glycosyl hydrolase family 92" evidence="5">
    <location>
        <begin position="272"/>
        <end position="749"/>
    </location>
</feature>
<feature type="domain" description="Glycosyl hydrolase family 92 N-terminal" evidence="6">
    <location>
        <begin position="38"/>
        <end position="266"/>
    </location>
</feature>
<dbReference type="EC" id="3.2.1.-" evidence="7"/>
<dbReference type="PROSITE" id="PS51257">
    <property type="entry name" value="PROKAR_LIPOPROTEIN"/>
    <property type="match status" value="1"/>
</dbReference>
<reference evidence="7 8" key="1">
    <citation type="submission" date="2022-10" db="EMBL/GenBank/DDBJ databases">
        <title>Comparative genomics and taxonomic characterization of three novel marine species of genus Reichenbachiella exhibiting antioxidant and polysaccharide degradation activities.</title>
        <authorList>
            <person name="Muhammad N."/>
            <person name="Lee Y.-J."/>
            <person name="Ko J."/>
            <person name="Kim S.-G."/>
        </authorList>
    </citation>
    <scope>NUCLEOTIDE SEQUENCE [LARGE SCALE GENOMIC DNA]</scope>
    <source>
        <strain evidence="7 8">ABR2-5</strain>
    </source>
</reference>
<dbReference type="RefSeq" id="WP_264136061.1">
    <property type="nucleotide sequence ID" value="NZ_JAOYOD010000001.1"/>
</dbReference>
<keyword evidence="8" id="KW-1185">Reference proteome</keyword>
<dbReference type="NCBIfam" id="TIGR01180">
    <property type="entry name" value="aman2_put"/>
    <property type="match status" value="1"/>
</dbReference>
<evidence type="ECO:0000313" key="8">
    <source>
        <dbReference type="Proteomes" id="UP001300692"/>
    </source>
</evidence>
<organism evidence="7 8">
    <name type="scientific">Reichenbachiella ulvae</name>
    <dbReference type="NCBI Taxonomy" id="2980104"/>
    <lineage>
        <taxon>Bacteria</taxon>
        <taxon>Pseudomonadati</taxon>
        <taxon>Bacteroidota</taxon>
        <taxon>Cytophagia</taxon>
        <taxon>Cytophagales</taxon>
        <taxon>Reichenbachiellaceae</taxon>
        <taxon>Reichenbachiella</taxon>
    </lineage>
</organism>
<evidence type="ECO:0000259" key="6">
    <source>
        <dbReference type="Pfam" id="PF17678"/>
    </source>
</evidence>
<dbReference type="InterPro" id="IPR012939">
    <property type="entry name" value="Glyco_hydro_92"/>
</dbReference>
<evidence type="ECO:0000256" key="3">
    <source>
        <dbReference type="ARBA" id="ARBA00022837"/>
    </source>
</evidence>
<name>A0ABT3CP72_9BACT</name>
<dbReference type="PANTHER" id="PTHR12143:SF43">
    <property type="entry name" value="PUTATIVE-RELATED"/>
    <property type="match status" value="1"/>
</dbReference>
<dbReference type="InterPro" id="IPR014718">
    <property type="entry name" value="GH-type_carb-bd"/>
</dbReference>
<proteinExistence type="predicted"/>